<dbReference type="PANTHER" id="PTHR45772">
    <property type="entry name" value="CONSERVED COMPONENT OF ABC TRANSPORTER FOR NATURAL AMINO ACIDS-RELATED"/>
    <property type="match status" value="1"/>
</dbReference>
<sequence length="287" mass="31300">MNQKQNTTPVGLTAQAVSRHYAGVRAVHDVSFHLAPGQTLALIGPNGAGKSTLIQLLSGVARPSAGSIFLDGKRIDRLPPERICRMGLGRSFQTSRVFPALTVWESVLLGTQAAALRQLGGGLLNPLSEALGALVRSRGWRKRTGIQHERAEYAMRLFGDRLWQRRDAPAYSLSYANRRRLELARVLAGDPRYVLLDEPAAGMNPTETGELTELLLTLRRTHPELGLLVVEHKLSLVRQVADHLVVLNQGQVLAEGAPAQTLDDPAVIEAYLGRVRTRPSESDAHLG</sequence>
<proteinExistence type="predicted"/>
<evidence type="ECO:0000256" key="1">
    <source>
        <dbReference type="ARBA" id="ARBA00022448"/>
    </source>
</evidence>
<dbReference type="InterPro" id="IPR051120">
    <property type="entry name" value="ABC_AA/LPS_Transport"/>
</dbReference>
<dbReference type="GO" id="GO:0005524">
    <property type="term" value="F:ATP binding"/>
    <property type="evidence" value="ECO:0007669"/>
    <property type="project" value="UniProtKB-KW"/>
</dbReference>
<dbReference type="Pfam" id="PF00005">
    <property type="entry name" value="ABC_tran"/>
    <property type="match status" value="1"/>
</dbReference>
<evidence type="ECO:0000256" key="2">
    <source>
        <dbReference type="ARBA" id="ARBA00022475"/>
    </source>
</evidence>
<keyword evidence="1" id="KW-0813">Transport</keyword>
<dbReference type="Gene3D" id="3.40.50.300">
    <property type="entry name" value="P-loop containing nucleotide triphosphate hydrolases"/>
    <property type="match status" value="1"/>
</dbReference>
<dbReference type="InterPro" id="IPR032823">
    <property type="entry name" value="BCA_ABC_TP_C"/>
</dbReference>
<evidence type="ECO:0000313" key="6">
    <source>
        <dbReference type="EMBL" id="WMD22190.1"/>
    </source>
</evidence>
<protein>
    <submittedName>
        <fullName evidence="6">ABC transporter ATP-binding protein</fullName>
    </submittedName>
</protein>
<keyword evidence="7" id="KW-1185">Reference proteome</keyword>
<keyword evidence="3" id="KW-0547">Nucleotide-binding</keyword>
<reference evidence="6 7" key="1">
    <citation type="submission" date="2023-08" db="EMBL/GenBank/DDBJ databases">
        <title>Achromobacter seleniivolatilans sp. nov., isolated from seleniferous soil.</title>
        <authorList>
            <person name="Zhang S."/>
            <person name="Li K."/>
            <person name="Peng J."/>
            <person name="Zhao Q."/>
            <person name="Wang H."/>
            <person name="Guo Y."/>
        </authorList>
    </citation>
    <scope>NUCLEOTIDE SEQUENCE [LARGE SCALE GENOMIC DNA]</scope>
    <source>
        <strain evidence="6 7">R39</strain>
    </source>
</reference>
<keyword evidence="2" id="KW-1003">Cell membrane</keyword>
<dbReference type="InterPro" id="IPR003439">
    <property type="entry name" value="ABC_transporter-like_ATP-bd"/>
</dbReference>
<dbReference type="InterPro" id="IPR027417">
    <property type="entry name" value="P-loop_NTPase"/>
</dbReference>
<organism evidence="6 7">
    <name type="scientific">Achromobacter seleniivolatilans</name>
    <dbReference type="NCBI Taxonomy" id="3047478"/>
    <lineage>
        <taxon>Bacteria</taxon>
        <taxon>Pseudomonadati</taxon>
        <taxon>Pseudomonadota</taxon>
        <taxon>Betaproteobacteria</taxon>
        <taxon>Burkholderiales</taxon>
        <taxon>Alcaligenaceae</taxon>
        <taxon>Achromobacter</taxon>
    </lineage>
</organism>
<accession>A0ABY9M5F7</accession>
<dbReference type="InterPro" id="IPR003593">
    <property type="entry name" value="AAA+_ATPase"/>
</dbReference>
<dbReference type="SUPFAM" id="SSF52540">
    <property type="entry name" value="P-loop containing nucleoside triphosphate hydrolases"/>
    <property type="match status" value="1"/>
</dbReference>
<feature type="domain" description="ABC transporter" evidence="5">
    <location>
        <begin position="12"/>
        <end position="274"/>
    </location>
</feature>
<dbReference type="SMART" id="SM00382">
    <property type="entry name" value="AAA"/>
    <property type="match status" value="1"/>
</dbReference>
<dbReference type="EMBL" id="CP132976">
    <property type="protein sequence ID" value="WMD22190.1"/>
    <property type="molecule type" value="Genomic_DNA"/>
</dbReference>
<dbReference type="PROSITE" id="PS50893">
    <property type="entry name" value="ABC_TRANSPORTER_2"/>
    <property type="match status" value="1"/>
</dbReference>
<evidence type="ECO:0000313" key="7">
    <source>
        <dbReference type="Proteomes" id="UP001234798"/>
    </source>
</evidence>
<keyword evidence="4 6" id="KW-0067">ATP-binding</keyword>
<dbReference type="RefSeq" id="WP_306946776.1">
    <property type="nucleotide sequence ID" value="NZ_CP132976.1"/>
</dbReference>
<evidence type="ECO:0000256" key="3">
    <source>
        <dbReference type="ARBA" id="ARBA00022741"/>
    </source>
</evidence>
<evidence type="ECO:0000256" key="4">
    <source>
        <dbReference type="ARBA" id="ARBA00022840"/>
    </source>
</evidence>
<dbReference type="Proteomes" id="UP001234798">
    <property type="component" value="Chromosome"/>
</dbReference>
<dbReference type="Pfam" id="PF12399">
    <property type="entry name" value="BCA_ABC_TP_C"/>
    <property type="match status" value="1"/>
</dbReference>
<evidence type="ECO:0000259" key="5">
    <source>
        <dbReference type="PROSITE" id="PS50893"/>
    </source>
</evidence>
<keyword evidence="2" id="KW-0472">Membrane</keyword>
<dbReference type="CDD" id="cd03219">
    <property type="entry name" value="ABC_Mj1267_LivG_branched"/>
    <property type="match status" value="1"/>
</dbReference>
<name>A0ABY9M5F7_9BURK</name>
<gene>
    <name evidence="6" type="ORF">RAS12_07380</name>
</gene>